<dbReference type="Proteomes" id="UP000886819">
    <property type="component" value="Unassembled WGS sequence"/>
</dbReference>
<protein>
    <submittedName>
        <fullName evidence="5">Protease inhibitor I42 family protein</fullName>
    </submittedName>
</protein>
<evidence type="ECO:0000256" key="3">
    <source>
        <dbReference type="SAM" id="SignalP"/>
    </source>
</evidence>
<gene>
    <name evidence="5" type="ORF">IAA66_03655</name>
</gene>
<feature type="domain" description="Proteinase inhibitor I42 chagasin" evidence="4">
    <location>
        <begin position="37"/>
        <end position="120"/>
    </location>
</feature>
<accession>A0A9D0YVD2</accession>
<sequence length="138" mass="14688">MKKTRFMGLICALALLVAAVTFPACAEENGNAPQNPAIILAGNPTTGYTWVAQIEDESIVSVVDDGFATDETDEAVVGAGGYSRFELVGVAEGYTTVTFVYARSWEDEAPVYSLEYDVSVDADLKVTIVSTTFLTGES</sequence>
<dbReference type="Gene3D" id="2.60.40.2020">
    <property type="match status" value="1"/>
</dbReference>
<dbReference type="Pfam" id="PF09394">
    <property type="entry name" value="Inhibitor_I42"/>
    <property type="match status" value="1"/>
</dbReference>
<dbReference type="PANTHER" id="PTHR36530:SF1">
    <property type="entry name" value="AMOEBIASIN-1"/>
    <property type="match status" value="1"/>
</dbReference>
<evidence type="ECO:0000313" key="6">
    <source>
        <dbReference type="Proteomes" id="UP000886819"/>
    </source>
</evidence>
<reference evidence="5" key="1">
    <citation type="submission" date="2020-10" db="EMBL/GenBank/DDBJ databases">
        <authorList>
            <person name="Gilroy R."/>
        </authorList>
    </citation>
    <scope>NUCLEOTIDE SEQUENCE</scope>
    <source>
        <strain evidence="5">ChiHile30-977</strain>
    </source>
</reference>
<dbReference type="InterPro" id="IPR036331">
    <property type="entry name" value="Chagasin-like_sf"/>
</dbReference>
<dbReference type="EMBL" id="DVFI01000052">
    <property type="protein sequence ID" value="HIQ62667.1"/>
    <property type="molecule type" value="Genomic_DNA"/>
</dbReference>
<dbReference type="InterPro" id="IPR018990">
    <property type="entry name" value="Prot_inh_I42_chagasin"/>
</dbReference>
<evidence type="ECO:0000256" key="1">
    <source>
        <dbReference type="ARBA" id="ARBA00022690"/>
    </source>
</evidence>
<evidence type="ECO:0000259" key="4">
    <source>
        <dbReference type="Pfam" id="PF09394"/>
    </source>
</evidence>
<keyword evidence="2" id="KW-0789">Thiol protease inhibitor</keyword>
<dbReference type="InterPro" id="IPR052781">
    <property type="entry name" value="Cys_protease_inhibitor_I42"/>
</dbReference>
<feature type="chain" id="PRO_5039730110" evidence="3">
    <location>
        <begin position="27"/>
        <end position="138"/>
    </location>
</feature>
<dbReference type="PANTHER" id="PTHR36530">
    <property type="entry name" value="INHIBITOR OF CYSTEINE PEPTIDASE"/>
    <property type="match status" value="1"/>
</dbReference>
<dbReference type="AlphaFoldDB" id="A0A9D0YVD2"/>
<proteinExistence type="predicted"/>
<organism evidence="5 6">
    <name type="scientific">Candidatus Avichristensenella intestinipullorum</name>
    <dbReference type="NCBI Taxonomy" id="2840693"/>
    <lineage>
        <taxon>Bacteria</taxon>
        <taxon>Bacillati</taxon>
        <taxon>Bacillota</taxon>
        <taxon>Clostridia</taxon>
        <taxon>Candidatus Avichristensenella</taxon>
    </lineage>
</organism>
<evidence type="ECO:0000313" key="5">
    <source>
        <dbReference type="EMBL" id="HIQ62667.1"/>
    </source>
</evidence>
<feature type="signal peptide" evidence="3">
    <location>
        <begin position="1"/>
        <end position="26"/>
    </location>
</feature>
<evidence type="ECO:0000256" key="2">
    <source>
        <dbReference type="ARBA" id="ARBA00022704"/>
    </source>
</evidence>
<keyword evidence="1" id="KW-0646">Protease inhibitor</keyword>
<name>A0A9D0YVD2_9FIRM</name>
<comment type="caution">
    <text evidence="5">The sequence shown here is derived from an EMBL/GenBank/DDBJ whole genome shotgun (WGS) entry which is preliminary data.</text>
</comment>
<dbReference type="SUPFAM" id="SSF141066">
    <property type="entry name" value="ICP-like"/>
    <property type="match status" value="1"/>
</dbReference>
<keyword evidence="3" id="KW-0732">Signal</keyword>
<reference evidence="5" key="2">
    <citation type="journal article" date="2021" name="PeerJ">
        <title>Extensive microbial diversity within the chicken gut microbiome revealed by metagenomics and culture.</title>
        <authorList>
            <person name="Gilroy R."/>
            <person name="Ravi A."/>
            <person name="Getino M."/>
            <person name="Pursley I."/>
            <person name="Horton D.L."/>
            <person name="Alikhan N.F."/>
            <person name="Baker D."/>
            <person name="Gharbi K."/>
            <person name="Hall N."/>
            <person name="Watson M."/>
            <person name="Adriaenssens E.M."/>
            <person name="Foster-Nyarko E."/>
            <person name="Jarju S."/>
            <person name="Secka A."/>
            <person name="Antonio M."/>
            <person name="Oren A."/>
            <person name="Chaudhuri R.R."/>
            <person name="La Ragione R."/>
            <person name="Hildebrand F."/>
            <person name="Pallen M.J."/>
        </authorList>
    </citation>
    <scope>NUCLEOTIDE SEQUENCE</scope>
    <source>
        <strain evidence="5">ChiHile30-977</strain>
    </source>
</reference>
<dbReference type="GO" id="GO:0004869">
    <property type="term" value="F:cysteine-type endopeptidase inhibitor activity"/>
    <property type="evidence" value="ECO:0007669"/>
    <property type="project" value="UniProtKB-KW"/>
</dbReference>